<keyword evidence="2" id="KW-1133">Transmembrane helix</keyword>
<dbReference type="EMBL" id="CBAT010000088">
    <property type="protein sequence ID" value="CCZ86902.1"/>
    <property type="molecule type" value="Genomic_DNA"/>
</dbReference>
<reference evidence="3" key="1">
    <citation type="submission" date="2012-11" db="EMBL/GenBank/DDBJ databases">
        <title>Dependencies among metagenomic species, viruses, plasmids and units of genetic variation.</title>
        <authorList>
            <person name="Nielsen H.B."/>
            <person name="Almeida M."/>
            <person name="Juncker A.S."/>
            <person name="Rasmussen S."/>
            <person name="Li J."/>
            <person name="Sunagawa S."/>
            <person name="Plichta D."/>
            <person name="Gautier L."/>
            <person name="Le Chatelier E."/>
            <person name="Peletier E."/>
            <person name="Bonde I."/>
            <person name="Nielsen T."/>
            <person name="Manichanh C."/>
            <person name="Arumugam M."/>
            <person name="Batto J."/>
            <person name="Santos M.B.Q.D."/>
            <person name="Blom N."/>
            <person name="Borruel N."/>
            <person name="Burgdorf K.S."/>
            <person name="Boumezbeur F."/>
            <person name="Casellas F."/>
            <person name="Dore J."/>
            <person name="Guarner F."/>
            <person name="Hansen T."/>
            <person name="Hildebrand F."/>
            <person name="Kaas R.S."/>
            <person name="Kennedy S."/>
            <person name="Kristiansen K."/>
            <person name="Kultima J.R."/>
            <person name="Leonard P."/>
            <person name="Levenez F."/>
            <person name="Lund O."/>
            <person name="Moumen B."/>
            <person name="Le Paslier D."/>
            <person name="Pons N."/>
            <person name="Pedersen O."/>
            <person name="Prifti E."/>
            <person name="Qin J."/>
            <person name="Raes J."/>
            <person name="Tap J."/>
            <person name="Tims S."/>
            <person name="Ussery D.W."/>
            <person name="Yamada T."/>
            <person name="MetaHit consortium"/>
            <person name="Renault P."/>
            <person name="Sicheritz-Ponten T."/>
            <person name="Bork P."/>
            <person name="Wang J."/>
            <person name="Brunak S."/>
            <person name="Ehrlich S.D."/>
        </authorList>
    </citation>
    <scope>NUCLEOTIDE SEQUENCE [LARGE SCALE GENOMIC DNA]</scope>
</reference>
<keyword evidence="2" id="KW-0472">Membrane</keyword>
<protein>
    <recommendedName>
        <fullName evidence="5">DNA recombination protein RmuC</fullName>
    </recommendedName>
</protein>
<feature type="transmembrane region" description="Helical" evidence="2">
    <location>
        <begin position="6"/>
        <end position="22"/>
    </location>
</feature>
<keyword evidence="2" id="KW-0812">Transmembrane</keyword>
<sequence>MDIVYLVVGVVVGGLLGYLWAARKSVSLRSELQMNQQHAQDLLKAEKERTELLTEQYRKETERLRGQLDELSGKWAEAGRALATSQAERRNL</sequence>
<gene>
    <name evidence="3" type="ORF">BN536_01752</name>
</gene>
<evidence type="ECO:0000313" key="3">
    <source>
        <dbReference type="EMBL" id="CCZ86902.1"/>
    </source>
</evidence>
<feature type="coiled-coil region" evidence="1">
    <location>
        <begin position="35"/>
        <end position="74"/>
    </location>
</feature>
<name>R5W2C2_9BACT</name>
<organism evidence="3 4">
    <name type="scientific">Phocaeicola plebeius CAG:211</name>
    <dbReference type="NCBI Taxonomy" id="1263052"/>
    <lineage>
        <taxon>Bacteria</taxon>
        <taxon>Pseudomonadati</taxon>
        <taxon>Bacteroidota</taxon>
        <taxon>Bacteroidia</taxon>
        <taxon>Bacteroidales</taxon>
        <taxon>Bacteroidaceae</taxon>
        <taxon>Phocaeicola</taxon>
    </lineage>
</organism>
<keyword evidence="1" id="KW-0175">Coiled coil</keyword>
<dbReference type="Proteomes" id="UP000018372">
    <property type="component" value="Unassembled WGS sequence"/>
</dbReference>
<evidence type="ECO:0000256" key="2">
    <source>
        <dbReference type="SAM" id="Phobius"/>
    </source>
</evidence>
<evidence type="ECO:0000256" key="1">
    <source>
        <dbReference type="SAM" id="Coils"/>
    </source>
</evidence>
<evidence type="ECO:0008006" key="5">
    <source>
        <dbReference type="Google" id="ProtNLM"/>
    </source>
</evidence>
<evidence type="ECO:0000313" key="4">
    <source>
        <dbReference type="Proteomes" id="UP000018372"/>
    </source>
</evidence>
<proteinExistence type="predicted"/>
<dbReference type="AlphaFoldDB" id="R5W2C2"/>
<comment type="caution">
    <text evidence="3">The sequence shown here is derived from an EMBL/GenBank/DDBJ whole genome shotgun (WGS) entry which is preliminary data.</text>
</comment>
<accession>R5W2C2</accession>